<dbReference type="PROSITE" id="PS50005">
    <property type="entry name" value="TPR"/>
    <property type="match status" value="3"/>
</dbReference>
<keyword evidence="1" id="KW-0677">Repeat</keyword>
<dbReference type="Pfam" id="PF00515">
    <property type="entry name" value="TPR_1"/>
    <property type="match status" value="1"/>
</dbReference>
<dbReference type="EMBL" id="SIHO01000002">
    <property type="protein sequence ID" value="TFU03017.1"/>
    <property type="molecule type" value="Genomic_DNA"/>
</dbReference>
<dbReference type="PROSITE" id="PS50293">
    <property type="entry name" value="TPR_REGION"/>
    <property type="match status" value="1"/>
</dbReference>
<dbReference type="Pfam" id="PF13432">
    <property type="entry name" value="TPR_16"/>
    <property type="match status" value="1"/>
</dbReference>
<sequence>MRRPKLMGAGPEAQPAGGSALPPLHSSGFRPTPVGMTLDPNQSLAQAYALLQRGDVRGARGLVAGVLRSYPTAPSALSLMALVELTGLQRQGGDAKPALAAFAAAIKVAPRDPQLFNNLGNLHKTLGATDDALAAYRKAISLNPNFADAHANYGIVAQTAGLYEDALPALQKAATLAPTMARAWSSLGLCLRELGQHDVAAEALDRALALDAKSPIALRGRAIVEAERGGPEAASLYHRAAQALPDDLEVALGAAVARHESGDSAGAVAALAAKVAAHPDWTAGHEALAKLRFQVGEADSFTSSYDDALAQRPGDKALWLGVMRTLAQSRRWEDLAARAKAASAAAGADPLFDLAAAMAASELGDKAGAAFEGLEPALGKERFFATAWARHLLRAREPKRAAAVIEPWTGSGAASDQLAWALLATAWRMDGDARYDWLADTATLTRAVALDISADEMAATADVLRKLHKAREHPFDQTLRGGTQTEGTLFLRSDPAIVRLRLAIEEGIRTYIDGLPPVDSAHPLLGRPRGGFRFTGSWSVRLRAGGTHVNHVHPEGWLSSACYVALPAGAMGGPKHAGWLSLGMPPVELDLGLPALAMIEPKVGTLALFPSYMWHGTEPFDDGERMTVAFDVVPDAG</sequence>
<proteinExistence type="predicted"/>
<dbReference type="AlphaFoldDB" id="A0A4Y9ELW5"/>
<dbReference type="InterPro" id="IPR019734">
    <property type="entry name" value="TPR_rpt"/>
</dbReference>
<feature type="repeat" description="TPR" evidence="3">
    <location>
        <begin position="147"/>
        <end position="180"/>
    </location>
</feature>
<evidence type="ECO:0000313" key="5">
    <source>
        <dbReference type="EMBL" id="TFU03017.1"/>
    </source>
</evidence>
<dbReference type="Gene3D" id="1.25.40.10">
    <property type="entry name" value="Tetratricopeptide repeat domain"/>
    <property type="match status" value="3"/>
</dbReference>
<dbReference type="SUPFAM" id="SSF48452">
    <property type="entry name" value="TPR-like"/>
    <property type="match status" value="1"/>
</dbReference>
<gene>
    <name evidence="5" type="ORF">EUV02_07375</name>
</gene>
<feature type="repeat" description="TPR" evidence="3">
    <location>
        <begin position="181"/>
        <end position="214"/>
    </location>
</feature>
<dbReference type="Pfam" id="PF13759">
    <property type="entry name" value="2OG-FeII_Oxy_5"/>
    <property type="match status" value="1"/>
</dbReference>
<protein>
    <submittedName>
        <fullName evidence="5">Tetratricopeptide repeat protein</fullName>
    </submittedName>
</protein>
<comment type="caution">
    <text evidence="5">The sequence shown here is derived from an EMBL/GenBank/DDBJ whole genome shotgun (WGS) entry which is preliminary data.</text>
</comment>
<dbReference type="Gene3D" id="2.60.120.620">
    <property type="entry name" value="q2cbj1_9rhob like domain"/>
    <property type="match status" value="1"/>
</dbReference>
<evidence type="ECO:0000256" key="4">
    <source>
        <dbReference type="SAM" id="MobiDB-lite"/>
    </source>
</evidence>
<name>A0A4Y9ELW5_9SPHN</name>
<dbReference type="InterPro" id="IPR050498">
    <property type="entry name" value="Ycf3"/>
</dbReference>
<dbReference type="Proteomes" id="UP000297737">
    <property type="component" value="Unassembled WGS sequence"/>
</dbReference>
<feature type="repeat" description="TPR" evidence="3">
    <location>
        <begin position="113"/>
        <end position="146"/>
    </location>
</feature>
<reference evidence="5 6" key="1">
    <citation type="submission" date="2019-02" db="EMBL/GenBank/DDBJ databases">
        <title>Polymorphobacter sp. isolated from the lake at the Tibet of China.</title>
        <authorList>
            <person name="Li A."/>
        </authorList>
    </citation>
    <scope>NUCLEOTIDE SEQUENCE [LARGE SCALE GENOMIC DNA]</scope>
    <source>
        <strain evidence="5 6">DJ1R-1</strain>
    </source>
</reference>
<evidence type="ECO:0000313" key="6">
    <source>
        <dbReference type="Proteomes" id="UP000297737"/>
    </source>
</evidence>
<evidence type="ECO:0000256" key="3">
    <source>
        <dbReference type="PROSITE-ProRule" id="PRU00339"/>
    </source>
</evidence>
<dbReference type="InterPro" id="IPR011990">
    <property type="entry name" value="TPR-like_helical_dom_sf"/>
</dbReference>
<accession>A0A4Y9ELW5</accession>
<dbReference type="OrthoDB" id="9783136at2"/>
<organism evidence="5 6">
    <name type="scientific">Glacieibacterium arshaanense</name>
    <dbReference type="NCBI Taxonomy" id="2511025"/>
    <lineage>
        <taxon>Bacteria</taxon>
        <taxon>Pseudomonadati</taxon>
        <taxon>Pseudomonadota</taxon>
        <taxon>Alphaproteobacteria</taxon>
        <taxon>Sphingomonadales</taxon>
        <taxon>Sphingosinicellaceae</taxon>
        <taxon>Glacieibacterium</taxon>
    </lineage>
</organism>
<dbReference type="SMART" id="SM00028">
    <property type="entry name" value="TPR"/>
    <property type="match status" value="4"/>
</dbReference>
<evidence type="ECO:0000256" key="2">
    <source>
        <dbReference type="ARBA" id="ARBA00022803"/>
    </source>
</evidence>
<dbReference type="InterPro" id="IPR012668">
    <property type="entry name" value="CHP02466"/>
</dbReference>
<feature type="region of interest" description="Disordered" evidence="4">
    <location>
        <begin position="1"/>
        <end position="35"/>
    </location>
</feature>
<keyword evidence="2 3" id="KW-0802">TPR repeat</keyword>
<keyword evidence="6" id="KW-1185">Reference proteome</keyword>
<dbReference type="PANTHER" id="PTHR44858:SF1">
    <property type="entry name" value="UDP-N-ACETYLGLUCOSAMINE--PEPTIDE N-ACETYLGLUCOSAMINYLTRANSFERASE SPINDLY-RELATED"/>
    <property type="match status" value="1"/>
</dbReference>
<dbReference type="PANTHER" id="PTHR44858">
    <property type="entry name" value="TETRATRICOPEPTIDE REPEAT PROTEIN 6"/>
    <property type="match status" value="1"/>
</dbReference>
<evidence type="ECO:0000256" key="1">
    <source>
        <dbReference type="ARBA" id="ARBA00022737"/>
    </source>
</evidence>